<evidence type="ECO:0008006" key="2">
    <source>
        <dbReference type="Google" id="ProtNLM"/>
    </source>
</evidence>
<reference evidence="1" key="1">
    <citation type="journal article" date="2015" name="Nature">
        <title>Complex archaea that bridge the gap between prokaryotes and eukaryotes.</title>
        <authorList>
            <person name="Spang A."/>
            <person name="Saw J.H."/>
            <person name="Jorgensen S.L."/>
            <person name="Zaremba-Niedzwiedzka K."/>
            <person name="Martijn J."/>
            <person name="Lind A.E."/>
            <person name="van Eijk R."/>
            <person name="Schleper C."/>
            <person name="Guy L."/>
            <person name="Ettema T.J."/>
        </authorList>
    </citation>
    <scope>NUCLEOTIDE SEQUENCE</scope>
</reference>
<comment type="caution">
    <text evidence="1">The sequence shown here is derived from an EMBL/GenBank/DDBJ whole genome shotgun (WGS) entry which is preliminary data.</text>
</comment>
<evidence type="ECO:0000313" key="1">
    <source>
        <dbReference type="EMBL" id="KKN37573.1"/>
    </source>
</evidence>
<name>A0A0F9T7U5_9ZZZZ</name>
<dbReference type="AlphaFoldDB" id="A0A0F9T7U5"/>
<gene>
    <name evidence="1" type="ORF">LCGC14_0762130</name>
</gene>
<proteinExistence type="predicted"/>
<accession>A0A0F9T7U5</accession>
<dbReference type="EMBL" id="LAZR01001885">
    <property type="protein sequence ID" value="KKN37573.1"/>
    <property type="molecule type" value="Genomic_DNA"/>
</dbReference>
<organism evidence="1">
    <name type="scientific">marine sediment metagenome</name>
    <dbReference type="NCBI Taxonomy" id="412755"/>
    <lineage>
        <taxon>unclassified sequences</taxon>
        <taxon>metagenomes</taxon>
        <taxon>ecological metagenomes</taxon>
    </lineage>
</organism>
<protein>
    <recommendedName>
        <fullName evidence="2">Bacteriophage Mu GpT domain-containing protein</fullName>
    </recommendedName>
</protein>
<sequence length="401" mass="44492">MVKYNSEKVTRQSLMDLPEMTHIREALTIGAEANRQIGRPMDTWRPIRETPLSAFFDKSQGSLENMRLNPNLGEIWYRQYGIRIGDMAKTNPYIGGKPLQETIAVPNTLSILKIADEIIEGAEPWSDWKQYDRLIDMDTPKVNVPRTQYTDTVGGSKTDNPTINIFAEAGGKPPVIGGKVEPIELDCSNTKNSFRGTIQVERNDVKDNNFLAVEQPLKNAGNMIYFLVGKRQIDNLVATTTVNTDTKANLDLATPVQSEFEALSRVIRSRFPGTQRNRADTMFINPADAFLAVATSTGASGTYPFLSRFILGPTDNKDVVNNSGLASSLGLKNVWETPQIAEGTVMITKRDVAQVTGLREDLTLENFDLTVGGLYNTDLVIRFDVQQAFEDGAFKITAFNV</sequence>